<dbReference type="InterPro" id="IPR003148">
    <property type="entry name" value="RCK_N"/>
</dbReference>
<reference evidence="13 15" key="2">
    <citation type="submission" date="2022-05" db="EMBL/GenBank/DDBJ databases">
        <title>Genome Sequencing of Bee-Associated Microbes.</title>
        <authorList>
            <person name="Dunlap C."/>
        </authorList>
    </citation>
    <scope>NUCLEOTIDE SEQUENCE [LARGE SCALE GENOMIC DNA]</scope>
    <source>
        <strain evidence="13 15">CBP-1093</strain>
    </source>
</reference>
<dbReference type="Pfam" id="PF02080">
    <property type="entry name" value="TrkA_C"/>
    <property type="match status" value="1"/>
</dbReference>
<name>A0AAC9IEB8_9BACI</name>
<proteinExistence type="inferred from homology"/>
<dbReference type="Proteomes" id="UP001527057">
    <property type="component" value="Unassembled WGS sequence"/>
</dbReference>
<evidence type="ECO:0000256" key="4">
    <source>
        <dbReference type="ARBA" id="ARBA00022449"/>
    </source>
</evidence>
<comment type="similarity">
    <text evidence="2">Belongs to the monovalent cation:proton antiporter 2 (CPA2) transporter (TC 2.A.37) family.</text>
</comment>
<dbReference type="EMBL" id="CP017786">
    <property type="protein sequence ID" value="AOZ87657.1"/>
    <property type="molecule type" value="Genomic_DNA"/>
</dbReference>
<protein>
    <submittedName>
        <fullName evidence="13">Monovalent cation:proton antiporter family protein</fullName>
    </submittedName>
    <submittedName>
        <fullName evidence="12">Sodium:proton antiporter</fullName>
    </submittedName>
</protein>
<evidence type="ECO:0000256" key="6">
    <source>
        <dbReference type="ARBA" id="ARBA00022989"/>
    </source>
</evidence>
<reference evidence="12 14" key="1">
    <citation type="submission" date="2016-10" db="EMBL/GenBank/DDBJ databases">
        <title>Whole genome sequence of hyper active fibrinolysis bacterium Bacillus pumilus strain VV3 isolated from fermented rice.</title>
        <authorList>
            <person name="Mariadas V.A."/>
            <person name="Vijayaraghavan P."/>
            <person name="Dhandapani V."/>
        </authorList>
    </citation>
    <scope>NUCLEOTIDE SEQUENCE [LARGE SCALE GENOMIC DNA]</scope>
    <source>
        <strain evidence="12 14">VV3</strain>
    </source>
</reference>
<feature type="domain" description="RCK N-terminal" evidence="10">
    <location>
        <begin position="401"/>
        <end position="518"/>
    </location>
</feature>
<evidence type="ECO:0000313" key="15">
    <source>
        <dbReference type="Proteomes" id="UP001527057"/>
    </source>
</evidence>
<dbReference type="InterPro" id="IPR006153">
    <property type="entry name" value="Cation/H_exchanger_TM"/>
</dbReference>
<dbReference type="SUPFAM" id="SSF116726">
    <property type="entry name" value="TrkA C-terminal domain-like"/>
    <property type="match status" value="1"/>
</dbReference>
<dbReference type="GO" id="GO:0006813">
    <property type="term" value="P:potassium ion transport"/>
    <property type="evidence" value="ECO:0007669"/>
    <property type="project" value="InterPro"/>
</dbReference>
<evidence type="ECO:0000259" key="11">
    <source>
        <dbReference type="PROSITE" id="PS51202"/>
    </source>
</evidence>
<dbReference type="PROSITE" id="PS51202">
    <property type="entry name" value="RCK_C"/>
    <property type="match status" value="1"/>
</dbReference>
<gene>
    <name evidence="12" type="ORF">BK049_02430</name>
    <name evidence="13" type="ORF">M5W27_08825</name>
</gene>
<keyword evidence="15" id="KW-1185">Reference proteome</keyword>
<feature type="transmembrane region" description="Helical" evidence="9">
    <location>
        <begin position="341"/>
        <end position="359"/>
    </location>
</feature>
<keyword evidence="6 9" id="KW-1133">Transmembrane helix</keyword>
<dbReference type="Gene3D" id="3.30.70.1450">
    <property type="entry name" value="Regulator of K+ conductance, C-terminal domain"/>
    <property type="match status" value="1"/>
</dbReference>
<dbReference type="Gene3D" id="3.40.50.720">
    <property type="entry name" value="NAD(P)-binding Rossmann-like Domain"/>
    <property type="match status" value="1"/>
</dbReference>
<feature type="domain" description="RCK C-terminal" evidence="11">
    <location>
        <begin position="533"/>
        <end position="614"/>
    </location>
</feature>
<evidence type="ECO:0000256" key="1">
    <source>
        <dbReference type="ARBA" id="ARBA00004141"/>
    </source>
</evidence>
<dbReference type="InterPro" id="IPR006037">
    <property type="entry name" value="RCK_C"/>
</dbReference>
<evidence type="ECO:0000259" key="10">
    <source>
        <dbReference type="PROSITE" id="PS51201"/>
    </source>
</evidence>
<feature type="transmembrane region" description="Helical" evidence="9">
    <location>
        <begin position="163"/>
        <end position="187"/>
    </location>
</feature>
<dbReference type="Pfam" id="PF00999">
    <property type="entry name" value="Na_H_Exchanger"/>
    <property type="match status" value="1"/>
</dbReference>
<feature type="transmembrane region" description="Helical" evidence="9">
    <location>
        <begin position="279"/>
        <end position="301"/>
    </location>
</feature>
<evidence type="ECO:0000313" key="13">
    <source>
        <dbReference type="EMBL" id="MCY9575942.1"/>
    </source>
</evidence>
<dbReference type="PROSITE" id="PS51201">
    <property type="entry name" value="RCK_N"/>
    <property type="match status" value="1"/>
</dbReference>
<keyword evidence="5 9" id="KW-0812">Transmembrane</keyword>
<evidence type="ECO:0000313" key="12">
    <source>
        <dbReference type="EMBL" id="AOZ87657.1"/>
    </source>
</evidence>
<keyword evidence="4" id="KW-0050">Antiport</keyword>
<dbReference type="GO" id="GO:1902600">
    <property type="term" value="P:proton transmembrane transport"/>
    <property type="evidence" value="ECO:0007669"/>
    <property type="project" value="InterPro"/>
</dbReference>
<feature type="transmembrane region" description="Helical" evidence="9">
    <location>
        <begin position="63"/>
        <end position="82"/>
    </location>
</feature>
<comment type="subcellular location">
    <subcellularLocation>
        <location evidence="1">Membrane</location>
        <topology evidence="1">Multi-pass membrane protein</topology>
    </subcellularLocation>
</comment>
<dbReference type="RefSeq" id="WP_008355350.1">
    <property type="nucleotide sequence ID" value="NZ_AMSH01000003.1"/>
</dbReference>
<accession>A0AAC9IEB8</accession>
<evidence type="ECO:0000256" key="5">
    <source>
        <dbReference type="ARBA" id="ARBA00022692"/>
    </source>
</evidence>
<dbReference type="Proteomes" id="UP000177709">
    <property type="component" value="Chromosome"/>
</dbReference>
<sequence>MEHTSVSSLVVVIIVAFFTPILLHRFKLTIPVVVAEIIMGLIIGKSGLQLVVEHDAWLDTLSMLGFIFLMFLSGLEIDFSSFESKKKARELPNGLKEPNTFKAATIIFLGVFCISFILSYAFVLAGFIQNAFLMTLIISTISLGVVVPTLKEEKLMQTNIGQIILLVAVIADLVTMILLAVFSSIYGDGTGNMWLLLLLFAAGILLYLFGRVFKTKSIFQSMSKGTVQIGTRAIFTLIIVLVALSESLGAENILGAFLAGVLVSLLSPNKEIVQQLDSFGYGFLIPIFFVMVGVDLNIWALFKDPTILIMIPLLFMALLLSKLVPILYLKKWYDMKKVVGAGFLLTSTLSLVIAAATIGERLGVIDHKMSGALILVAVLTSIFTPVWFKALFKQERETNHKKRVTFIGANQLTLPVTLDLHQDEYDIRILHVFQENKEALLADSIFEVEAIEQYDDETLRQAGIGQEDVLVVATGSETKNKEIALFAKEAGAKQVIASVNKAETELTLKEAGIDTFSNFLSSKTVLRALIEAPDAIRLLTNEDSSLYQIQMNNHRYHNVMLREFPFTGDLVFVRIFRGVDSLVPHGDTTLRSGDRVLVSGSREYVAGLRAQLELQ</sequence>
<evidence type="ECO:0000313" key="14">
    <source>
        <dbReference type="Proteomes" id="UP000177709"/>
    </source>
</evidence>
<evidence type="ECO:0000256" key="7">
    <source>
        <dbReference type="ARBA" id="ARBA00023065"/>
    </source>
</evidence>
<feature type="transmembrane region" description="Helical" evidence="9">
    <location>
        <begin position="193"/>
        <end position="213"/>
    </location>
</feature>
<dbReference type="InterPro" id="IPR038770">
    <property type="entry name" value="Na+/solute_symporter_sf"/>
</dbReference>
<dbReference type="PANTHER" id="PTHR43562">
    <property type="entry name" value="NAPA-TYPE SODIUM/HYDROGEN ANTIPORTER"/>
    <property type="match status" value="1"/>
</dbReference>
<dbReference type="SUPFAM" id="SSF51735">
    <property type="entry name" value="NAD(P)-binding Rossmann-fold domains"/>
    <property type="match status" value="1"/>
</dbReference>
<evidence type="ECO:0000256" key="3">
    <source>
        <dbReference type="ARBA" id="ARBA00022448"/>
    </source>
</evidence>
<dbReference type="KEGG" id="bxi:BK049_02430"/>
<feature type="transmembrane region" description="Helical" evidence="9">
    <location>
        <begin position="225"/>
        <end position="244"/>
    </location>
</feature>
<feature type="transmembrane region" description="Helical" evidence="9">
    <location>
        <begin position="307"/>
        <end position="329"/>
    </location>
</feature>
<dbReference type="Gene3D" id="1.20.1530.20">
    <property type="match status" value="1"/>
</dbReference>
<dbReference type="EMBL" id="JAMDMH010000015">
    <property type="protein sequence ID" value="MCY9575942.1"/>
    <property type="molecule type" value="Genomic_DNA"/>
</dbReference>
<feature type="transmembrane region" description="Helical" evidence="9">
    <location>
        <begin position="6"/>
        <end position="23"/>
    </location>
</feature>
<feature type="transmembrane region" description="Helical" evidence="9">
    <location>
        <begin position="131"/>
        <end position="151"/>
    </location>
</feature>
<feature type="transmembrane region" description="Helical" evidence="9">
    <location>
        <begin position="371"/>
        <end position="392"/>
    </location>
</feature>
<keyword evidence="3" id="KW-0813">Transport</keyword>
<dbReference type="GO" id="GO:0016020">
    <property type="term" value="C:membrane"/>
    <property type="evidence" value="ECO:0007669"/>
    <property type="project" value="UniProtKB-SubCell"/>
</dbReference>
<keyword evidence="7" id="KW-0406">Ion transport</keyword>
<dbReference type="Pfam" id="PF02254">
    <property type="entry name" value="TrkA_N"/>
    <property type="match status" value="1"/>
</dbReference>
<feature type="transmembrane region" description="Helical" evidence="9">
    <location>
        <begin position="103"/>
        <end position="125"/>
    </location>
</feature>
<keyword evidence="8 9" id="KW-0472">Membrane</keyword>
<evidence type="ECO:0000256" key="8">
    <source>
        <dbReference type="ARBA" id="ARBA00023136"/>
    </source>
</evidence>
<evidence type="ECO:0000256" key="9">
    <source>
        <dbReference type="SAM" id="Phobius"/>
    </source>
</evidence>
<dbReference type="GO" id="GO:0008324">
    <property type="term" value="F:monoatomic cation transmembrane transporter activity"/>
    <property type="evidence" value="ECO:0007669"/>
    <property type="project" value="InterPro"/>
</dbReference>
<dbReference type="GO" id="GO:0015297">
    <property type="term" value="F:antiporter activity"/>
    <property type="evidence" value="ECO:0007669"/>
    <property type="project" value="UniProtKB-KW"/>
</dbReference>
<dbReference type="AlphaFoldDB" id="A0AAC9IEB8"/>
<dbReference type="InterPro" id="IPR036291">
    <property type="entry name" value="NAD(P)-bd_dom_sf"/>
</dbReference>
<dbReference type="InterPro" id="IPR036721">
    <property type="entry name" value="RCK_C_sf"/>
</dbReference>
<feature type="transmembrane region" description="Helical" evidence="9">
    <location>
        <begin position="30"/>
        <end position="51"/>
    </location>
</feature>
<organism evidence="12 14">
    <name type="scientific">Bacillus xiamenensis</name>
    <dbReference type="NCBI Taxonomy" id="1178537"/>
    <lineage>
        <taxon>Bacteria</taxon>
        <taxon>Bacillati</taxon>
        <taxon>Bacillota</taxon>
        <taxon>Bacilli</taxon>
        <taxon>Bacillales</taxon>
        <taxon>Bacillaceae</taxon>
        <taxon>Bacillus</taxon>
    </lineage>
</organism>
<evidence type="ECO:0000256" key="2">
    <source>
        <dbReference type="ARBA" id="ARBA00005551"/>
    </source>
</evidence>
<dbReference type="PANTHER" id="PTHR43562:SF1">
    <property type="entry name" value="NA(+)_H(+) ANTIPORTER YJBQ-RELATED"/>
    <property type="match status" value="1"/>
</dbReference>
<feature type="transmembrane region" description="Helical" evidence="9">
    <location>
        <begin position="250"/>
        <end position="267"/>
    </location>
</feature>